<reference evidence="13 14" key="1">
    <citation type="submission" date="2025-04" db="UniProtKB">
        <authorList>
            <consortium name="RefSeq"/>
        </authorList>
    </citation>
    <scope>IDENTIFICATION</scope>
    <source>
        <strain evidence="13 14">Nigerian</strain>
        <tissue evidence="13 14">Liver and blood</tissue>
    </source>
</reference>
<dbReference type="Proteomes" id="UP000008143">
    <property type="component" value="Chromosome 1"/>
</dbReference>
<dbReference type="RefSeq" id="XP_012822820.1">
    <property type="nucleotide sequence ID" value="XM_012967366.3"/>
</dbReference>
<dbReference type="AGR" id="Xenbase:XB-GENE-993956"/>
<evidence type="ECO:0000256" key="3">
    <source>
        <dbReference type="ARBA" id="ARBA00022679"/>
    </source>
</evidence>
<evidence type="ECO:0000256" key="5">
    <source>
        <dbReference type="ARBA" id="ARBA00022741"/>
    </source>
</evidence>
<evidence type="ECO:0000313" key="15">
    <source>
        <dbReference type="Xenbase" id="XB-GENE-993956"/>
    </source>
</evidence>
<sequence>MMKQFIIGISGITNGGKTTLANRLLKLLPNCSLICQDDYFKPDSDIETDENGFKQYDTIEALDMETMIKAVHSWIKLSQDVLAMEEKKEMCSTCEEKAYFLIVEGFLLYHYKNYYCRPLENVLNRKYFLSIPYEESKQRRSRRIYNPPDPPGYFDGHVWPMFLKHKKEMEETHSDIVYLDGTKSEDEIQSLVYSDIITSQFTSKAAKRKCWSPSLGIIHLM</sequence>
<keyword evidence="4" id="KW-0479">Metal-binding</keyword>
<dbReference type="FunFam" id="3.40.50.300:FF:000853">
    <property type="entry name" value="Nicotinamide riboside kinase 1"/>
    <property type="match status" value="1"/>
</dbReference>
<keyword evidence="7" id="KW-0067">ATP-binding</keyword>
<keyword evidence="8" id="KW-0460">Magnesium</keyword>
<dbReference type="Gene3D" id="3.40.50.300">
    <property type="entry name" value="P-loop containing nucleotide triphosphate hydrolases"/>
    <property type="match status" value="1"/>
</dbReference>
<keyword evidence="6 13" id="KW-0418">Kinase</keyword>
<comment type="pathway">
    <text evidence="1">Cofactor biosynthesis; NAD(+) biosynthesis.</text>
</comment>
<dbReference type="GO" id="GO:0005829">
    <property type="term" value="C:cytosol"/>
    <property type="evidence" value="ECO:0007669"/>
    <property type="project" value="UniProtKB-ARBA"/>
</dbReference>
<dbReference type="GeneID" id="100125192"/>
<evidence type="ECO:0000256" key="11">
    <source>
        <dbReference type="ARBA" id="ARBA00060898"/>
    </source>
</evidence>
<protein>
    <submittedName>
        <fullName evidence="13 14">Nicotinamide riboside kinase 1 isoform X1</fullName>
    </submittedName>
</protein>
<dbReference type="SUPFAM" id="SSF52540">
    <property type="entry name" value="P-loop containing nucleoside triphosphate hydrolases"/>
    <property type="match status" value="1"/>
</dbReference>
<dbReference type="RefSeq" id="XP_017950145.1">
    <property type="nucleotide sequence ID" value="XM_018094656.2"/>
</dbReference>
<name>A0A8J0T4P7_XENTR</name>
<evidence type="ECO:0000313" key="12">
    <source>
        <dbReference type="Proteomes" id="UP000008143"/>
    </source>
</evidence>
<dbReference type="GO" id="GO:0019674">
    <property type="term" value="P:NAD+ metabolic process"/>
    <property type="evidence" value="ECO:0007669"/>
    <property type="project" value="UniProtKB-ARBA"/>
</dbReference>
<dbReference type="CTD" id="54981"/>
<dbReference type="GO" id="GO:0050262">
    <property type="term" value="F:ribosylnicotinamide kinase activity"/>
    <property type="evidence" value="ECO:0000318"/>
    <property type="project" value="GO_Central"/>
</dbReference>
<dbReference type="Xenbase" id="XB-GENE-993956">
    <property type="gene designation" value="nmrk1"/>
</dbReference>
<dbReference type="GO" id="GO:0005737">
    <property type="term" value="C:cytoplasm"/>
    <property type="evidence" value="ECO:0000318"/>
    <property type="project" value="GO_Central"/>
</dbReference>
<dbReference type="GO" id="GO:0019363">
    <property type="term" value="P:pyridine nucleotide biosynthetic process"/>
    <property type="evidence" value="ECO:0007669"/>
    <property type="project" value="UniProtKB-KW"/>
</dbReference>
<dbReference type="GO" id="GO:0005524">
    <property type="term" value="F:ATP binding"/>
    <property type="evidence" value="ECO:0007669"/>
    <property type="project" value="UniProtKB-KW"/>
</dbReference>
<evidence type="ECO:0000256" key="1">
    <source>
        <dbReference type="ARBA" id="ARBA00004790"/>
    </source>
</evidence>
<evidence type="ECO:0000256" key="6">
    <source>
        <dbReference type="ARBA" id="ARBA00022777"/>
    </source>
</evidence>
<dbReference type="GO" id="GO:0046872">
    <property type="term" value="F:metal ion binding"/>
    <property type="evidence" value="ECO:0007669"/>
    <property type="project" value="UniProtKB-KW"/>
</dbReference>
<accession>A0A8J0T4P7</accession>
<dbReference type="AlphaFoldDB" id="A0A8J0T4P7"/>
<evidence type="ECO:0000256" key="2">
    <source>
        <dbReference type="ARBA" id="ARBA00022642"/>
    </source>
</evidence>
<proteinExistence type="inferred from homology"/>
<keyword evidence="12" id="KW-1185">Reference proteome</keyword>
<keyword evidence="2" id="KW-0662">Pyridine nucleotide biosynthesis</keyword>
<dbReference type="OMA" id="VWPEYLK"/>
<keyword evidence="5" id="KW-0547">Nucleotide-binding</keyword>
<comment type="similarity">
    <text evidence="11">Belongs to the uridine kinase family. NRK subfamily.</text>
</comment>
<evidence type="ECO:0000313" key="14">
    <source>
        <dbReference type="RefSeq" id="XP_017950145.1"/>
    </source>
</evidence>
<keyword evidence="3" id="KW-0808">Transferase</keyword>
<dbReference type="InterPro" id="IPR027417">
    <property type="entry name" value="P-loop_NTPase"/>
</dbReference>
<evidence type="ECO:0000256" key="10">
    <source>
        <dbReference type="ARBA" id="ARBA00051194"/>
    </source>
</evidence>
<gene>
    <name evidence="13 14 15" type="primary">nmrk1</name>
    <name evidence="13 14" type="synonym">c9orf95</name>
</gene>
<organism evidence="12 14">
    <name type="scientific">Xenopus tropicalis</name>
    <name type="common">Western clawed frog</name>
    <name type="synonym">Silurana tropicalis</name>
    <dbReference type="NCBI Taxonomy" id="8364"/>
    <lineage>
        <taxon>Eukaryota</taxon>
        <taxon>Metazoa</taxon>
        <taxon>Chordata</taxon>
        <taxon>Craniata</taxon>
        <taxon>Vertebrata</taxon>
        <taxon>Euteleostomi</taxon>
        <taxon>Amphibia</taxon>
        <taxon>Batrachia</taxon>
        <taxon>Anura</taxon>
        <taxon>Pipoidea</taxon>
        <taxon>Pipidae</taxon>
        <taxon>Xenopodinae</taxon>
        <taxon>Xenopus</taxon>
        <taxon>Silurana</taxon>
    </lineage>
</organism>
<dbReference type="OrthoDB" id="10041966at2759"/>
<dbReference type="CDD" id="cd02024">
    <property type="entry name" value="NRK1"/>
    <property type="match status" value="1"/>
</dbReference>
<evidence type="ECO:0000256" key="9">
    <source>
        <dbReference type="ARBA" id="ARBA00050738"/>
    </source>
</evidence>
<comment type="catalytic activity">
    <reaction evidence="9">
        <text>beta-nicotinamide D-riboside + ATP = beta-nicotinamide D-ribonucleotide + ADP + H(+)</text>
        <dbReference type="Rhea" id="RHEA:14017"/>
        <dbReference type="ChEBI" id="CHEBI:14649"/>
        <dbReference type="ChEBI" id="CHEBI:15378"/>
        <dbReference type="ChEBI" id="CHEBI:15927"/>
        <dbReference type="ChEBI" id="CHEBI:30616"/>
        <dbReference type="ChEBI" id="CHEBI:456216"/>
        <dbReference type="EC" id="2.7.1.22"/>
    </reaction>
</comment>
<evidence type="ECO:0000256" key="4">
    <source>
        <dbReference type="ARBA" id="ARBA00022723"/>
    </source>
</evidence>
<evidence type="ECO:0000256" key="7">
    <source>
        <dbReference type="ARBA" id="ARBA00022840"/>
    </source>
</evidence>
<comment type="catalytic activity">
    <reaction evidence="10">
        <text>beta-D-ribosylnicotinate + ATP = nicotinate beta-D-ribonucleotide + ADP + H(+)</text>
        <dbReference type="Rhea" id="RHEA:25568"/>
        <dbReference type="ChEBI" id="CHEBI:15378"/>
        <dbReference type="ChEBI" id="CHEBI:30616"/>
        <dbReference type="ChEBI" id="CHEBI:57502"/>
        <dbReference type="ChEBI" id="CHEBI:58527"/>
        <dbReference type="ChEBI" id="CHEBI:456216"/>
        <dbReference type="EC" id="2.7.1.173"/>
    </reaction>
</comment>
<dbReference type="Pfam" id="PF13238">
    <property type="entry name" value="AAA_18"/>
    <property type="match status" value="1"/>
</dbReference>
<evidence type="ECO:0000313" key="13">
    <source>
        <dbReference type="RefSeq" id="XP_012822820.1"/>
    </source>
</evidence>
<dbReference type="PANTHER" id="PTHR10285">
    <property type="entry name" value="URIDINE KINASE"/>
    <property type="match status" value="1"/>
</dbReference>
<dbReference type="GO" id="GO:0061769">
    <property type="term" value="F:nicotinate riboside kinase activity"/>
    <property type="evidence" value="ECO:0000318"/>
    <property type="project" value="GO_Central"/>
</dbReference>
<evidence type="ECO:0000256" key="8">
    <source>
        <dbReference type="ARBA" id="ARBA00022842"/>
    </source>
</evidence>